<organism evidence="1 2">
    <name type="scientific">Smallanthus sonchifolius</name>
    <dbReference type="NCBI Taxonomy" id="185202"/>
    <lineage>
        <taxon>Eukaryota</taxon>
        <taxon>Viridiplantae</taxon>
        <taxon>Streptophyta</taxon>
        <taxon>Embryophyta</taxon>
        <taxon>Tracheophyta</taxon>
        <taxon>Spermatophyta</taxon>
        <taxon>Magnoliopsida</taxon>
        <taxon>eudicotyledons</taxon>
        <taxon>Gunneridae</taxon>
        <taxon>Pentapetalae</taxon>
        <taxon>asterids</taxon>
        <taxon>campanulids</taxon>
        <taxon>Asterales</taxon>
        <taxon>Asteraceae</taxon>
        <taxon>Asteroideae</taxon>
        <taxon>Heliantheae alliance</taxon>
        <taxon>Millerieae</taxon>
        <taxon>Smallanthus</taxon>
    </lineage>
</organism>
<protein>
    <submittedName>
        <fullName evidence="1">Uncharacterized protein</fullName>
    </submittedName>
</protein>
<keyword evidence="2" id="KW-1185">Reference proteome</keyword>
<sequence length="99" mass="9116">MGGDDRAMAAWWGVVDGGGVGLGGCRVGVSGDRPMVGGVGGVGYGGGRVGGGDWSMVGGVGADGGGGDPAIVGGGGVWVGVGLGWGEVRVRGMVSVGGG</sequence>
<gene>
    <name evidence="1" type="ORF">L1987_65726</name>
</gene>
<comment type="caution">
    <text evidence="1">The sequence shown here is derived from an EMBL/GenBank/DDBJ whole genome shotgun (WGS) entry which is preliminary data.</text>
</comment>
<proteinExistence type="predicted"/>
<evidence type="ECO:0000313" key="1">
    <source>
        <dbReference type="EMBL" id="KAI3725930.1"/>
    </source>
</evidence>
<accession>A0ACB9BV99</accession>
<evidence type="ECO:0000313" key="2">
    <source>
        <dbReference type="Proteomes" id="UP001056120"/>
    </source>
</evidence>
<reference evidence="2" key="1">
    <citation type="journal article" date="2022" name="Mol. Ecol. Resour.">
        <title>The genomes of chicory, endive, great burdock and yacon provide insights into Asteraceae palaeo-polyploidization history and plant inulin production.</title>
        <authorList>
            <person name="Fan W."/>
            <person name="Wang S."/>
            <person name="Wang H."/>
            <person name="Wang A."/>
            <person name="Jiang F."/>
            <person name="Liu H."/>
            <person name="Zhao H."/>
            <person name="Xu D."/>
            <person name="Zhang Y."/>
        </authorList>
    </citation>
    <scope>NUCLEOTIDE SEQUENCE [LARGE SCALE GENOMIC DNA]</scope>
    <source>
        <strain evidence="2">cv. Yunnan</strain>
    </source>
</reference>
<dbReference type="EMBL" id="CM042039">
    <property type="protein sequence ID" value="KAI3725930.1"/>
    <property type="molecule type" value="Genomic_DNA"/>
</dbReference>
<name>A0ACB9BV99_9ASTR</name>
<dbReference type="Proteomes" id="UP001056120">
    <property type="component" value="Linkage Group LG22"/>
</dbReference>
<reference evidence="1 2" key="2">
    <citation type="journal article" date="2022" name="Mol. Ecol. Resour.">
        <title>The genomes of chicory, endive, great burdock and yacon provide insights into Asteraceae paleo-polyploidization history and plant inulin production.</title>
        <authorList>
            <person name="Fan W."/>
            <person name="Wang S."/>
            <person name="Wang H."/>
            <person name="Wang A."/>
            <person name="Jiang F."/>
            <person name="Liu H."/>
            <person name="Zhao H."/>
            <person name="Xu D."/>
            <person name="Zhang Y."/>
        </authorList>
    </citation>
    <scope>NUCLEOTIDE SEQUENCE [LARGE SCALE GENOMIC DNA]</scope>
    <source>
        <strain evidence="2">cv. Yunnan</strain>
        <tissue evidence="1">Leaves</tissue>
    </source>
</reference>